<feature type="transmembrane region" description="Helical" evidence="8">
    <location>
        <begin position="266"/>
        <end position="287"/>
    </location>
</feature>
<feature type="transmembrane region" description="Helical" evidence="8">
    <location>
        <begin position="123"/>
        <end position="145"/>
    </location>
</feature>
<keyword evidence="11" id="KW-1185">Reference proteome</keyword>
<feature type="transmembrane region" description="Helical" evidence="8">
    <location>
        <begin position="175"/>
        <end position="194"/>
    </location>
</feature>
<gene>
    <name evidence="10" type="ORF">GCM10009777_15630</name>
</gene>
<comment type="similarity">
    <text evidence="2">Belongs to the acyltransferase 3 family.</text>
</comment>
<feature type="transmembrane region" description="Helical" evidence="8">
    <location>
        <begin position="235"/>
        <end position="254"/>
    </location>
</feature>
<feature type="transmembrane region" description="Helical" evidence="8">
    <location>
        <begin position="206"/>
        <end position="229"/>
    </location>
</feature>
<comment type="subcellular location">
    <subcellularLocation>
        <location evidence="1">Cell membrane</location>
        <topology evidence="1">Multi-pass membrane protein</topology>
    </subcellularLocation>
</comment>
<evidence type="ECO:0000313" key="10">
    <source>
        <dbReference type="EMBL" id="GAA1982724.1"/>
    </source>
</evidence>
<evidence type="ECO:0000259" key="9">
    <source>
        <dbReference type="Pfam" id="PF01757"/>
    </source>
</evidence>
<dbReference type="Proteomes" id="UP001500326">
    <property type="component" value="Unassembled WGS sequence"/>
</dbReference>
<comment type="caution">
    <text evidence="10">The sequence shown here is derived from an EMBL/GenBank/DDBJ whole genome shotgun (WGS) entry which is preliminary data.</text>
</comment>
<evidence type="ECO:0000256" key="8">
    <source>
        <dbReference type="SAM" id="Phobius"/>
    </source>
</evidence>
<protein>
    <submittedName>
        <fullName evidence="10">Acyltransferase</fullName>
    </submittedName>
</protein>
<evidence type="ECO:0000256" key="3">
    <source>
        <dbReference type="ARBA" id="ARBA00022475"/>
    </source>
</evidence>
<dbReference type="PANTHER" id="PTHR40074:SF2">
    <property type="entry name" value="O-ACETYLTRANSFERASE WECH"/>
    <property type="match status" value="1"/>
</dbReference>
<dbReference type="PANTHER" id="PTHR40074">
    <property type="entry name" value="O-ACETYLTRANSFERASE WECH"/>
    <property type="match status" value="1"/>
</dbReference>
<keyword evidence="3" id="KW-1003">Cell membrane</keyword>
<feature type="transmembrane region" description="Helical" evidence="8">
    <location>
        <begin position="41"/>
        <end position="65"/>
    </location>
</feature>
<dbReference type="GO" id="GO:0016746">
    <property type="term" value="F:acyltransferase activity"/>
    <property type="evidence" value="ECO:0007669"/>
    <property type="project" value="UniProtKB-KW"/>
</dbReference>
<evidence type="ECO:0000256" key="4">
    <source>
        <dbReference type="ARBA" id="ARBA00022692"/>
    </source>
</evidence>
<accession>A0ABN2SA45</accession>
<dbReference type="RefSeq" id="WP_344060149.1">
    <property type="nucleotide sequence ID" value="NZ_BAAAOH010000001.1"/>
</dbReference>
<evidence type="ECO:0000256" key="6">
    <source>
        <dbReference type="ARBA" id="ARBA00023136"/>
    </source>
</evidence>
<evidence type="ECO:0000256" key="2">
    <source>
        <dbReference type="ARBA" id="ARBA00007400"/>
    </source>
</evidence>
<organism evidence="10 11">
    <name type="scientific">Microbacterium pumilum</name>
    <dbReference type="NCBI Taxonomy" id="344165"/>
    <lineage>
        <taxon>Bacteria</taxon>
        <taxon>Bacillati</taxon>
        <taxon>Actinomycetota</taxon>
        <taxon>Actinomycetes</taxon>
        <taxon>Micrococcales</taxon>
        <taxon>Microbacteriaceae</taxon>
        <taxon>Microbacterium</taxon>
    </lineage>
</organism>
<keyword evidence="10" id="KW-0808">Transferase</keyword>
<name>A0ABN2SA45_9MICO</name>
<feature type="transmembrane region" description="Helical" evidence="8">
    <location>
        <begin position="85"/>
        <end position="103"/>
    </location>
</feature>
<evidence type="ECO:0000313" key="11">
    <source>
        <dbReference type="Proteomes" id="UP001500326"/>
    </source>
</evidence>
<feature type="domain" description="Acyltransferase 3" evidence="9">
    <location>
        <begin position="5"/>
        <end position="314"/>
    </location>
</feature>
<keyword evidence="5 8" id="KW-1133">Transmembrane helix</keyword>
<evidence type="ECO:0000256" key="7">
    <source>
        <dbReference type="SAM" id="MobiDB-lite"/>
    </source>
</evidence>
<evidence type="ECO:0000256" key="5">
    <source>
        <dbReference type="ARBA" id="ARBA00022989"/>
    </source>
</evidence>
<sequence length="363" mass="40079">MRKNLSIESLRGLAAILMAAGHVIGSDATRGMTVGDDSGWRLFYLLLEDVRMPLFAALSGFVYAYRPIDDGGDYGRMVWGKVRRLLVPLITVGTLFVAVQSIIPDTNAASTGDFLRLYVFGVGHFWFLQAIFLVFLLVGVLDLLGVLDRPRYWMVITAAAVLLAIFVRVPEPVDFFSISGAIALLPFFLLGYGAHRFISNPPRVRLVAVVAVAFVVFYAVRALEIVGVVDISLQALLADRVLVGFAAVSLLLLLRDRIRLKPLAWLGQFAFAIYLLHVFGSAAARIVLSRLGIDNDFVVFAVCMLFALAIPTVFEMTLGRIGWISWAFLGQKPYRPRPRQPLPAPDPDTESPSSAIRPVRSRR</sequence>
<evidence type="ECO:0000256" key="1">
    <source>
        <dbReference type="ARBA" id="ARBA00004651"/>
    </source>
</evidence>
<dbReference type="Pfam" id="PF01757">
    <property type="entry name" value="Acyl_transf_3"/>
    <property type="match status" value="1"/>
</dbReference>
<feature type="transmembrane region" description="Helical" evidence="8">
    <location>
        <begin position="299"/>
        <end position="329"/>
    </location>
</feature>
<feature type="region of interest" description="Disordered" evidence="7">
    <location>
        <begin position="334"/>
        <end position="363"/>
    </location>
</feature>
<proteinExistence type="inferred from homology"/>
<feature type="transmembrane region" description="Helical" evidence="8">
    <location>
        <begin position="152"/>
        <end position="169"/>
    </location>
</feature>
<keyword evidence="4 8" id="KW-0812">Transmembrane</keyword>
<dbReference type="InterPro" id="IPR002656">
    <property type="entry name" value="Acyl_transf_3_dom"/>
</dbReference>
<reference evidence="10 11" key="1">
    <citation type="journal article" date="2019" name="Int. J. Syst. Evol. Microbiol.">
        <title>The Global Catalogue of Microorganisms (GCM) 10K type strain sequencing project: providing services to taxonomists for standard genome sequencing and annotation.</title>
        <authorList>
            <consortium name="The Broad Institute Genomics Platform"/>
            <consortium name="The Broad Institute Genome Sequencing Center for Infectious Disease"/>
            <person name="Wu L."/>
            <person name="Ma J."/>
        </authorList>
    </citation>
    <scope>NUCLEOTIDE SEQUENCE [LARGE SCALE GENOMIC DNA]</scope>
    <source>
        <strain evidence="10 11">JCM 14902</strain>
    </source>
</reference>
<dbReference type="EMBL" id="BAAAOH010000001">
    <property type="protein sequence ID" value="GAA1982724.1"/>
    <property type="molecule type" value="Genomic_DNA"/>
</dbReference>
<keyword evidence="6 8" id="KW-0472">Membrane</keyword>
<keyword evidence="10" id="KW-0012">Acyltransferase</keyword>